<feature type="domain" description="FAD-binding" evidence="8">
    <location>
        <begin position="10"/>
        <end position="254"/>
    </location>
</feature>
<dbReference type="HOGENOM" id="CLU_009665_19_3_1"/>
<dbReference type="GO" id="GO:0004497">
    <property type="term" value="F:monooxygenase activity"/>
    <property type="evidence" value="ECO:0007669"/>
    <property type="project" value="UniProtKB-KW"/>
</dbReference>
<dbReference type="InterPro" id="IPR050493">
    <property type="entry name" value="FAD-dep_Monooxygenase_BioMet"/>
</dbReference>
<dbReference type="AlphaFoldDB" id="A0A0C3H2K2"/>
<name>A0A0C3H2K2_OIDMZ</name>
<dbReference type="PRINTS" id="PR00420">
    <property type="entry name" value="RNGMNOXGNASE"/>
</dbReference>
<dbReference type="SUPFAM" id="SSF51905">
    <property type="entry name" value="FAD/NAD(P)-binding domain"/>
    <property type="match status" value="1"/>
</dbReference>
<dbReference type="GO" id="GO:0071949">
    <property type="term" value="F:FAD binding"/>
    <property type="evidence" value="ECO:0007669"/>
    <property type="project" value="InterPro"/>
</dbReference>
<keyword evidence="2" id="KW-0285">Flavoprotein</keyword>
<keyword evidence="7" id="KW-1133">Transmembrane helix</keyword>
<dbReference type="InterPro" id="IPR036188">
    <property type="entry name" value="FAD/NAD-bd_sf"/>
</dbReference>
<dbReference type="PANTHER" id="PTHR13789:SF147">
    <property type="entry name" value="PUTATIVE (AFU_ORTHOLOGUE AFUA_2G01950)-RELATED"/>
    <property type="match status" value="1"/>
</dbReference>
<sequence>MEKSKRQSFRILIVGGGIAGLAVSIGLQRNGHRVTILENTQELQTMGGSLLIPPSAARVLDNFGAWERILAADLAPTTHTTYRYADGEVLESINYAALQSRFGYPVMAVTRERYQRELFLEAINAGVEVRFACRVRHINETGPSVILTSGEHIEGDLIIGADGIKSTVRTVVLGSNDVEPIPEAVAYQFEVPSQAMKSSPVTAPLMEGSLIHSWYGPDRHLISGTSSRGDSYVVTVTVYPAADDNIADTLNVLAANTSSSYRHGDVSSLIKRVEMFEPRVRKIAELVKPEDCFLWKLAYIPKLDSWVSPSGRVTILGDAAHAMVPHLGMGAATAVEDGGVLVECLGRARSPDDIPLALSAYQKIRKPRAEQIQSAALATGIYKALKDGTEQRQRDRKMAERMDPGNPKHESWKAGGGLDWLYAYDVVESSKKELDTIFGAERRRNKIARL</sequence>
<feature type="transmembrane region" description="Helical" evidence="7">
    <location>
        <begin position="9"/>
        <end position="27"/>
    </location>
</feature>
<organism evidence="9 10">
    <name type="scientific">Oidiodendron maius (strain Zn)</name>
    <dbReference type="NCBI Taxonomy" id="913774"/>
    <lineage>
        <taxon>Eukaryota</taxon>
        <taxon>Fungi</taxon>
        <taxon>Dikarya</taxon>
        <taxon>Ascomycota</taxon>
        <taxon>Pezizomycotina</taxon>
        <taxon>Leotiomycetes</taxon>
        <taxon>Leotiomycetes incertae sedis</taxon>
        <taxon>Myxotrichaceae</taxon>
        <taxon>Oidiodendron</taxon>
    </lineage>
</organism>
<evidence type="ECO:0000313" key="9">
    <source>
        <dbReference type="EMBL" id="KIM97594.1"/>
    </source>
</evidence>
<dbReference type="Pfam" id="PF01494">
    <property type="entry name" value="FAD_binding_3"/>
    <property type="match status" value="2"/>
</dbReference>
<evidence type="ECO:0000256" key="6">
    <source>
        <dbReference type="SAM" id="MobiDB-lite"/>
    </source>
</evidence>
<comment type="similarity">
    <text evidence="1">Belongs to the paxM FAD-dependent monooxygenase family.</text>
</comment>
<reference evidence="10" key="2">
    <citation type="submission" date="2015-01" db="EMBL/GenBank/DDBJ databases">
        <title>Evolutionary Origins and Diversification of the Mycorrhizal Mutualists.</title>
        <authorList>
            <consortium name="DOE Joint Genome Institute"/>
            <consortium name="Mycorrhizal Genomics Consortium"/>
            <person name="Kohler A."/>
            <person name="Kuo A."/>
            <person name="Nagy L.G."/>
            <person name="Floudas D."/>
            <person name="Copeland A."/>
            <person name="Barry K.W."/>
            <person name="Cichocki N."/>
            <person name="Veneault-Fourrey C."/>
            <person name="LaButti K."/>
            <person name="Lindquist E.A."/>
            <person name="Lipzen A."/>
            <person name="Lundell T."/>
            <person name="Morin E."/>
            <person name="Murat C."/>
            <person name="Riley R."/>
            <person name="Ohm R."/>
            <person name="Sun H."/>
            <person name="Tunlid A."/>
            <person name="Henrissat B."/>
            <person name="Grigoriev I.V."/>
            <person name="Hibbett D.S."/>
            <person name="Martin F."/>
        </authorList>
    </citation>
    <scope>NUCLEOTIDE SEQUENCE [LARGE SCALE GENOMIC DNA]</scope>
    <source>
        <strain evidence="10">Zn</strain>
    </source>
</reference>
<evidence type="ECO:0000259" key="8">
    <source>
        <dbReference type="Pfam" id="PF01494"/>
    </source>
</evidence>
<dbReference type="EMBL" id="KN832882">
    <property type="protein sequence ID" value="KIM97594.1"/>
    <property type="molecule type" value="Genomic_DNA"/>
</dbReference>
<evidence type="ECO:0000256" key="1">
    <source>
        <dbReference type="ARBA" id="ARBA00007992"/>
    </source>
</evidence>
<dbReference type="Proteomes" id="UP000054321">
    <property type="component" value="Unassembled WGS sequence"/>
</dbReference>
<evidence type="ECO:0000256" key="7">
    <source>
        <dbReference type="SAM" id="Phobius"/>
    </source>
</evidence>
<reference evidence="9 10" key="1">
    <citation type="submission" date="2014-04" db="EMBL/GenBank/DDBJ databases">
        <authorList>
            <consortium name="DOE Joint Genome Institute"/>
            <person name="Kuo A."/>
            <person name="Martino E."/>
            <person name="Perotto S."/>
            <person name="Kohler A."/>
            <person name="Nagy L.G."/>
            <person name="Floudas D."/>
            <person name="Copeland A."/>
            <person name="Barry K.W."/>
            <person name="Cichocki N."/>
            <person name="Veneault-Fourrey C."/>
            <person name="LaButti K."/>
            <person name="Lindquist E.A."/>
            <person name="Lipzen A."/>
            <person name="Lundell T."/>
            <person name="Morin E."/>
            <person name="Murat C."/>
            <person name="Sun H."/>
            <person name="Tunlid A."/>
            <person name="Henrissat B."/>
            <person name="Grigoriev I.V."/>
            <person name="Hibbett D.S."/>
            <person name="Martin F."/>
            <person name="Nordberg H.P."/>
            <person name="Cantor M.N."/>
            <person name="Hua S.X."/>
        </authorList>
    </citation>
    <scope>NUCLEOTIDE SEQUENCE [LARGE SCALE GENOMIC DNA]</scope>
    <source>
        <strain evidence="9 10">Zn</strain>
    </source>
</reference>
<evidence type="ECO:0000256" key="4">
    <source>
        <dbReference type="ARBA" id="ARBA00023002"/>
    </source>
</evidence>
<dbReference type="STRING" id="913774.A0A0C3H2K2"/>
<evidence type="ECO:0000256" key="2">
    <source>
        <dbReference type="ARBA" id="ARBA00022630"/>
    </source>
</evidence>
<dbReference type="InterPro" id="IPR002938">
    <property type="entry name" value="FAD-bd"/>
</dbReference>
<keyword evidence="7" id="KW-0472">Membrane</keyword>
<dbReference type="OrthoDB" id="16820at2759"/>
<keyword evidence="10" id="KW-1185">Reference proteome</keyword>
<dbReference type="InParanoid" id="A0A0C3H2K2"/>
<keyword evidence="3" id="KW-0274">FAD</keyword>
<keyword evidence="7" id="KW-0812">Transmembrane</keyword>
<dbReference type="PANTHER" id="PTHR13789">
    <property type="entry name" value="MONOOXYGENASE"/>
    <property type="match status" value="1"/>
</dbReference>
<protein>
    <recommendedName>
        <fullName evidence="8">FAD-binding domain-containing protein</fullName>
    </recommendedName>
</protein>
<evidence type="ECO:0000256" key="5">
    <source>
        <dbReference type="ARBA" id="ARBA00023033"/>
    </source>
</evidence>
<feature type="domain" description="FAD-binding" evidence="8">
    <location>
        <begin position="310"/>
        <end position="373"/>
    </location>
</feature>
<evidence type="ECO:0000313" key="10">
    <source>
        <dbReference type="Proteomes" id="UP000054321"/>
    </source>
</evidence>
<evidence type="ECO:0000256" key="3">
    <source>
        <dbReference type="ARBA" id="ARBA00022827"/>
    </source>
</evidence>
<keyword evidence="4" id="KW-0560">Oxidoreductase</keyword>
<dbReference type="Gene3D" id="3.50.50.60">
    <property type="entry name" value="FAD/NAD(P)-binding domain"/>
    <property type="match status" value="1"/>
</dbReference>
<feature type="region of interest" description="Disordered" evidence="6">
    <location>
        <begin position="388"/>
        <end position="410"/>
    </location>
</feature>
<proteinExistence type="inferred from homology"/>
<keyword evidence="5" id="KW-0503">Monooxygenase</keyword>
<gene>
    <name evidence="9" type="ORF">OIDMADRAFT_58199</name>
</gene>
<accession>A0A0C3H2K2</accession>